<feature type="transmembrane region" description="Helical" evidence="6">
    <location>
        <begin position="355"/>
        <end position="374"/>
    </location>
</feature>
<evidence type="ECO:0000256" key="5">
    <source>
        <dbReference type="ARBA" id="ARBA00023136"/>
    </source>
</evidence>
<feature type="transmembrane region" description="Helical" evidence="6">
    <location>
        <begin position="255"/>
        <end position="281"/>
    </location>
</feature>
<feature type="transmembrane region" description="Helical" evidence="6">
    <location>
        <begin position="115"/>
        <end position="132"/>
    </location>
</feature>
<feature type="transmembrane region" description="Helical" evidence="6">
    <location>
        <begin position="60"/>
        <end position="85"/>
    </location>
</feature>
<feature type="transmembrane region" description="Helical" evidence="6">
    <location>
        <begin position="91"/>
        <end position="108"/>
    </location>
</feature>
<keyword evidence="5 6" id="KW-0472">Membrane</keyword>
<dbReference type="GO" id="GO:0015171">
    <property type="term" value="F:amino acid transmembrane transporter activity"/>
    <property type="evidence" value="ECO:0007669"/>
    <property type="project" value="TreeGrafter"/>
</dbReference>
<feature type="transmembrane region" description="Helical" evidence="6">
    <location>
        <begin position="181"/>
        <end position="201"/>
    </location>
</feature>
<dbReference type="GO" id="GO:0016020">
    <property type="term" value="C:membrane"/>
    <property type="evidence" value="ECO:0007669"/>
    <property type="project" value="UniProtKB-SubCell"/>
</dbReference>
<sequence length="475" mass="50910">MFAKKSVELLQQDASEFNTPSLERSLGLFALIALGIGSIVGVGIFVITGQVAANYTGPSIVLSFVLAALGCACVGLCYAEFASLIPVAGSAYTYAYATLGELLAWIVGWDLALEYLLSASTVSVGWSGYLVSLLHDVGITLPPKLSQAPCNLPAMGLVGLMTGLLVMGIRKSTQFNNIIVVVKLVAIFLFIGFGIFCISPQNWLPFIPENTGEFGVFGWSGVVRGSGIIFFAYIGFDALATVTQEAYKPQRDIPIAMLVSLLISTILYIGVALVLTGIVPYKLLNVPDPIAVGVNAMGIRFVWLRLVVKIAAIAGLSSVVLVSLMAQARVLYSMGKDGLLPALFTQVHPQFKTPYVATIISGAIAMVLAGVLPLEVLAELVSIGTLLAFLIVVIAVLVLRHTQPDLHRPFRTPFAPWIPLLGALISGGQMLSFSLNSWLRLLGWLLIGLIIYFAYGRTQSVLYRTNKQVTEPVKE</sequence>
<feature type="transmembrane region" description="Helical" evidence="6">
    <location>
        <begin position="26"/>
        <end position="48"/>
    </location>
</feature>
<feature type="transmembrane region" description="Helical" evidence="6">
    <location>
        <begin position="380"/>
        <end position="402"/>
    </location>
</feature>
<accession>A0A951URD6</accession>
<evidence type="ECO:0000256" key="6">
    <source>
        <dbReference type="SAM" id="Phobius"/>
    </source>
</evidence>
<comment type="subcellular location">
    <subcellularLocation>
        <location evidence="1">Membrane</location>
        <topology evidence="1">Multi-pass membrane protein</topology>
    </subcellularLocation>
</comment>
<evidence type="ECO:0000256" key="4">
    <source>
        <dbReference type="ARBA" id="ARBA00022989"/>
    </source>
</evidence>
<dbReference type="Gene3D" id="1.20.1740.10">
    <property type="entry name" value="Amino acid/polyamine transporter I"/>
    <property type="match status" value="1"/>
</dbReference>
<evidence type="ECO:0000256" key="3">
    <source>
        <dbReference type="ARBA" id="ARBA00022692"/>
    </source>
</evidence>
<dbReference type="PANTHER" id="PTHR43243:SF4">
    <property type="entry name" value="CATIONIC AMINO ACID TRANSPORTER 4"/>
    <property type="match status" value="1"/>
</dbReference>
<keyword evidence="4 6" id="KW-1133">Transmembrane helix</keyword>
<feature type="transmembrane region" description="Helical" evidence="6">
    <location>
        <begin position="301"/>
        <end position="326"/>
    </location>
</feature>
<keyword evidence="3 6" id="KW-0812">Transmembrane</keyword>
<evidence type="ECO:0000256" key="2">
    <source>
        <dbReference type="ARBA" id="ARBA00022448"/>
    </source>
</evidence>
<organism evidence="7 8">
    <name type="scientific">Cyanomargarita calcarea GSE-NOS-MK-12-04C</name>
    <dbReference type="NCBI Taxonomy" id="2839659"/>
    <lineage>
        <taxon>Bacteria</taxon>
        <taxon>Bacillati</taxon>
        <taxon>Cyanobacteriota</taxon>
        <taxon>Cyanophyceae</taxon>
        <taxon>Nostocales</taxon>
        <taxon>Cyanomargaritaceae</taxon>
        <taxon>Cyanomargarita</taxon>
    </lineage>
</organism>
<dbReference type="Proteomes" id="UP000729701">
    <property type="component" value="Unassembled WGS sequence"/>
</dbReference>
<evidence type="ECO:0000313" key="7">
    <source>
        <dbReference type="EMBL" id="MBW4666627.1"/>
    </source>
</evidence>
<comment type="caution">
    <text evidence="7">The sequence shown here is derived from an EMBL/GenBank/DDBJ whole genome shotgun (WGS) entry which is preliminary data.</text>
</comment>
<reference evidence="7" key="1">
    <citation type="submission" date="2021-05" db="EMBL/GenBank/DDBJ databases">
        <authorList>
            <person name="Pietrasiak N."/>
            <person name="Ward R."/>
            <person name="Stajich J.E."/>
            <person name="Kurbessoian T."/>
        </authorList>
    </citation>
    <scope>NUCLEOTIDE SEQUENCE</scope>
    <source>
        <strain evidence="7">GSE-NOS-MK-12-04C</strain>
    </source>
</reference>
<evidence type="ECO:0000313" key="8">
    <source>
        <dbReference type="Proteomes" id="UP000729701"/>
    </source>
</evidence>
<proteinExistence type="predicted"/>
<dbReference type="Pfam" id="PF13520">
    <property type="entry name" value="AA_permease_2"/>
    <property type="match status" value="1"/>
</dbReference>
<dbReference type="InterPro" id="IPR002293">
    <property type="entry name" value="AA/rel_permease1"/>
</dbReference>
<protein>
    <submittedName>
        <fullName evidence="7">Amino acid permease</fullName>
    </submittedName>
</protein>
<dbReference type="PIRSF" id="PIRSF006060">
    <property type="entry name" value="AA_transporter"/>
    <property type="match status" value="1"/>
</dbReference>
<evidence type="ECO:0000256" key="1">
    <source>
        <dbReference type="ARBA" id="ARBA00004141"/>
    </source>
</evidence>
<keyword evidence="2" id="KW-0813">Transport</keyword>
<gene>
    <name evidence="7" type="ORF">KME60_04080</name>
</gene>
<dbReference type="PANTHER" id="PTHR43243">
    <property type="entry name" value="INNER MEMBRANE TRANSPORTER YGJI-RELATED"/>
    <property type="match status" value="1"/>
</dbReference>
<dbReference type="AlphaFoldDB" id="A0A951URD6"/>
<feature type="transmembrane region" description="Helical" evidence="6">
    <location>
        <begin position="414"/>
        <end position="431"/>
    </location>
</feature>
<feature type="transmembrane region" description="Helical" evidence="6">
    <location>
        <begin position="221"/>
        <end position="243"/>
    </location>
</feature>
<feature type="transmembrane region" description="Helical" evidence="6">
    <location>
        <begin position="437"/>
        <end position="455"/>
    </location>
</feature>
<dbReference type="EMBL" id="JAHHGZ010000003">
    <property type="protein sequence ID" value="MBW4666627.1"/>
    <property type="molecule type" value="Genomic_DNA"/>
</dbReference>
<feature type="transmembrane region" description="Helical" evidence="6">
    <location>
        <begin position="152"/>
        <end position="169"/>
    </location>
</feature>
<name>A0A951URD6_9CYAN</name>
<reference evidence="7" key="2">
    <citation type="journal article" date="2022" name="Microbiol. Resour. Announc.">
        <title>Metagenome Sequencing to Explore Phylogenomics of Terrestrial Cyanobacteria.</title>
        <authorList>
            <person name="Ward R.D."/>
            <person name="Stajich J.E."/>
            <person name="Johansen J.R."/>
            <person name="Huntemann M."/>
            <person name="Clum A."/>
            <person name="Foster B."/>
            <person name="Foster B."/>
            <person name="Roux S."/>
            <person name="Palaniappan K."/>
            <person name="Varghese N."/>
            <person name="Mukherjee S."/>
            <person name="Reddy T.B.K."/>
            <person name="Daum C."/>
            <person name="Copeland A."/>
            <person name="Chen I.A."/>
            <person name="Ivanova N.N."/>
            <person name="Kyrpides N.C."/>
            <person name="Shapiro N."/>
            <person name="Eloe-Fadrosh E.A."/>
            <person name="Pietrasiak N."/>
        </authorList>
    </citation>
    <scope>NUCLEOTIDE SEQUENCE</scope>
    <source>
        <strain evidence="7">GSE-NOS-MK-12-04C</strain>
    </source>
</reference>